<evidence type="ECO:0000259" key="4">
    <source>
        <dbReference type="Pfam" id="PF01494"/>
    </source>
</evidence>
<dbReference type="EMBL" id="JAOQIO010000084">
    <property type="protein sequence ID" value="MCU6794482.1"/>
    <property type="molecule type" value="Genomic_DNA"/>
</dbReference>
<dbReference type="Gene3D" id="3.50.50.60">
    <property type="entry name" value="FAD/NAD(P)-binding domain"/>
    <property type="match status" value="1"/>
</dbReference>
<dbReference type="NCBIfam" id="NF006092">
    <property type="entry name" value="PRK08244.1"/>
    <property type="match status" value="1"/>
</dbReference>
<protein>
    <submittedName>
        <fullName evidence="5">Monooxygenase</fullName>
    </submittedName>
</protein>
<dbReference type="Pfam" id="PF01494">
    <property type="entry name" value="FAD_binding_3"/>
    <property type="match status" value="1"/>
</dbReference>
<keyword evidence="5" id="KW-0560">Oxidoreductase</keyword>
<dbReference type="InterPro" id="IPR002938">
    <property type="entry name" value="FAD-bd"/>
</dbReference>
<evidence type="ECO:0000256" key="3">
    <source>
        <dbReference type="ARBA" id="ARBA00022827"/>
    </source>
</evidence>
<comment type="cofactor">
    <cofactor evidence="1">
        <name>FAD</name>
        <dbReference type="ChEBI" id="CHEBI:57692"/>
    </cofactor>
</comment>
<comment type="caution">
    <text evidence="5">The sequence shown here is derived from an EMBL/GenBank/DDBJ whole genome shotgun (WGS) entry which is preliminary data.</text>
</comment>
<dbReference type="PANTHER" id="PTHR43004:SF19">
    <property type="entry name" value="BINDING MONOOXYGENASE, PUTATIVE (JCVI)-RELATED"/>
    <property type="match status" value="1"/>
</dbReference>
<keyword evidence="2" id="KW-0285">Flavoprotein</keyword>
<gene>
    <name evidence="5" type="ORF">OB236_20445</name>
</gene>
<dbReference type="Gene3D" id="3.30.70.2450">
    <property type="match status" value="1"/>
</dbReference>
<name>A0ABT2UIN0_9BACL</name>
<dbReference type="Gene3D" id="3.40.30.120">
    <property type="match status" value="1"/>
</dbReference>
<evidence type="ECO:0000256" key="1">
    <source>
        <dbReference type="ARBA" id="ARBA00001974"/>
    </source>
</evidence>
<proteinExistence type="predicted"/>
<dbReference type="InterPro" id="IPR036188">
    <property type="entry name" value="FAD/NAD-bd_sf"/>
</dbReference>
<keyword evidence="6" id="KW-1185">Reference proteome</keyword>
<dbReference type="GO" id="GO:0004497">
    <property type="term" value="F:monooxygenase activity"/>
    <property type="evidence" value="ECO:0007669"/>
    <property type="project" value="UniProtKB-KW"/>
</dbReference>
<evidence type="ECO:0000256" key="2">
    <source>
        <dbReference type="ARBA" id="ARBA00022630"/>
    </source>
</evidence>
<sequence length="503" mass="55420">MNYEVIIVGGGPVGMTLAGELALAGVKNCVLERLKSTISQSRALTAHPRTLEQLDLRGLKDKLNGKPLPTGHFAALDTRLDFSVLKSSSNYTLYIPQHDTEKVLEEWAISLGADIRREVEVISVGQDEEGVAIVASGTQGEFKLTANYLVGADGARSLVRKQAGIPFTGTSETLTGMLGDVELDNPPEFGVLSSYNEYGQLMVVPMAKGMYRIVLIDAERKSVPKEEPVTFEELRSSVERMIGNDLGMRSPSWLSRYGNATLQADRYREGRIFLVGDAAHIHFPAGGQGMNVGIQEAVNLGWKLAAALRGWAPKWLLDSYHNERFPINTALLKNTIVQTFLMGGEFSPRMIELRAMLSDLLQVPEANAQLAAQISAFNIRYETDNQAPEHPLNGVRFPALNLHLDGGTCSAYDLFRAGGFVLLNFVADEGFEQAIRGLNLPHVQIIRASIKENYSEWKDVHTALIRPDGYVAWAISHTETQSKDIIKQGIHRWCGEYKGLLTV</sequence>
<dbReference type="PRINTS" id="PR00420">
    <property type="entry name" value="RNGMNOXGNASE"/>
</dbReference>
<keyword evidence="5" id="KW-0503">Monooxygenase</keyword>
<organism evidence="5 6">
    <name type="scientific">Paenibacillus baimaensis</name>
    <dbReference type="NCBI Taxonomy" id="2982185"/>
    <lineage>
        <taxon>Bacteria</taxon>
        <taxon>Bacillati</taxon>
        <taxon>Bacillota</taxon>
        <taxon>Bacilli</taxon>
        <taxon>Bacillales</taxon>
        <taxon>Paenibacillaceae</taxon>
        <taxon>Paenibacillus</taxon>
    </lineage>
</organism>
<keyword evidence="3" id="KW-0274">FAD</keyword>
<dbReference type="Pfam" id="PF21274">
    <property type="entry name" value="Rng_hyd_C"/>
    <property type="match status" value="1"/>
</dbReference>
<accession>A0ABT2UIN0</accession>
<evidence type="ECO:0000313" key="6">
    <source>
        <dbReference type="Proteomes" id="UP001652445"/>
    </source>
</evidence>
<dbReference type="InterPro" id="IPR050641">
    <property type="entry name" value="RIFMO-like"/>
</dbReference>
<feature type="domain" description="FAD-binding" evidence="4">
    <location>
        <begin position="3"/>
        <end position="334"/>
    </location>
</feature>
<dbReference type="SUPFAM" id="SSF51905">
    <property type="entry name" value="FAD/NAD(P)-binding domain"/>
    <property type="match status" value="1"/>
</dbReference>
<dbReference type="RefSeq" id="WP_262685629.1">
    <property type="nucleotide sequence ID" value="NZ_JAOQIO010000084.1"/>
</dbReference>
<dbReference type="PANTHER" id="PTHR43004">
    <property type="entry name" value="TRK SYSTEM POTASSIUM UPTAKE PROTEIN"/>
    <property type="match status" value="1"/>
</dbReference>
<reference evidence="5 6" key="1">
    <citation type="submission" date="2022-09" db="EMBL/GenBank/DDBJ databases">
        <authorList>
            <person name="Han X.L."/>
            <person name="Wang Q."/>
            <person name="Lu T."/>
        </authorList>
    </citation>
    <scope>NUCLEOTIDE SEQUENCE [LARGE SCALE GENOMIC DNA]</scope>
    <source>
        <strain evidence="5 6">WQ 127069</strain>
    </source>
</reference>
<dbReference type="Proteomes" id="UP001652445">
    <property type="component" value="Unassembled WGS sequence"/>
</dbReference>
<evidence type="ECO:0000313" key="5">
    <source>
        <dbReference type="EMBL" id="MCU6794482.1"/>
    </source>
</evidence>